<evidence type="ECO:0000313" key="3">
    <source>
        <dbReference type="Proteomes" id="UP000315750"/>
    </source>
</evidence>
<feature type="domain" description="Glycosyltransferase 2-like" evidence="1">
    <location>
        <begin position="11"/>
        <end position="170"/>
    </location>
</feature>
<dbReference type="EMBL" id="CP036278">
    <property type="protein sequence ID" value="QDU59126.1"/>
    <property type="molecule type" value="Genomic_DNA"/>
</dbReference>
<dbReference type="InterPro" id="IPR001173">
    <property type="entry name" value="Glyco_trans_2-like"/>
</dbReference>
<dbReference type="KEGG" id="amuc:Pan181_53670"/>
<keyword evidence="3" id="KW-1185">Reference proteome</keyword>
<sequence>MSDALRYLTALPVYNEAKHVDEVLDDVVLYAQDVLVVDDGSSDGTSDLLARRGDVAVARHPENRGYGAALKTAFDYAIEHGYDVLVTIDCDGQHEPQRIRHLAEACTGEVDIVSGSRYLDAEDIASGAAPADRRRINHTITSELNQCLGLALTDAFCGFKAYRVEALKKLDLTETGYAMPLEVWVQAAFHGLRVVELAVPLIYLDEERSFGGALDDARKRLAHYREVVHRAVVRLRRSGATPATPHFTFGPCGCAQYVADCEQC</sequence>
<organism evidence="2 3">
    <name type="scientific">Aeoliella mucimassa</name>
    <dbReference type="NCBI Taxonomy" id="2527972"/>
    <lineage>
        <taxon>Bacteria</taxon>
        <taxon>Pseudomonadati</taxon>
        <taxon>Planctomycetota</taxon>
        <taxon>Planctomycetia</taxon>
        <taxon>Pirellulales</taxon>
        <taxon>Lacipirellulaceae</taxon>
        <taxon>Aeoliella</taxon>
    </lineage>
</organism>
<dbReference type="InterPro" id="IPR029044">
    <property type="entry name" value="Nucleotide-diphossugar_trans"/>
</dbReference>
<dbReference type="PANTHER" id="PTHR48090">
    <property type="entry name" value="UNDECAPRENYL-PHOSPHATE 4-DEOXY-4-FORMAMIDO-L-ARABINOSE TRANSFERASE-RELATED"/>
    <property type="match status" value="1"/>
</dbReference>
<dbReference type="Gene3D" id="3.90.550.10">
    <property type="entry name" value="Spore Coat Polysaccharide Biosynthesis Protein SpsA, Chain A"/>
    <property type="match status" value="1"/>
</dbReference>
<keyword evidence="2" id="KW-0328">Glycosyltransferase</keyword>
<name>A0A518AWP1_9BACT</name>
<evidence type="ECO:0000313" key="2">
    <source>
        <dbReference type="EMBL" id="QDU59126.1"/>
    </source>
</evidence>
<keyword evidence="2" id="KW-0808">Transferase</keyword>
<reference evidence="2 3" key="1">
    <citation type="submission" date="2019-02" db="EMBL/GenBank/DDBJ databases">
        <title>Deep-cultivation of Planctomycetes and their phenomic and genomic characterization uncovers novel biology.</title>
        <authorList>
            <person name="Wiegand S."/>
            <person name="Jogler M."/>
            <person name="Boedeker C."/>
            <person name="Pinto D."/>
            <person name="Vollmers J."/>
            <person name="Rivas-Marin E."/>
            <person name="Kohn T."/>
            <person name="Peeters S.H."/>
            <person name="Heuer A."/>
            <person name="Rast P."/>
            <person name="Oberbeckmann S."/>
            <person name="Bunk B."/>
            <person name="Jeske O."/>
            <person name="Meyerdierks A."/>
            <person name="Storesund J.E."/>
            <person name="Kallscheuer N."/>
            <person name="Luecker S."/>
            <person name="Lage O.M."/>
            <person name="Pohl T."/>
            <person name="Merkel B.J."/>
            <person name="Hornburger P."/>
            <person name="Mueller R.-W."/>
            <person name="Bruemmer F."/>
            <person name="Labrenz M."/>
            <person name="Spormann A.M."/>
            <person name="Op den Camp H."/>
            <person name="Overmann J."/>
            <person name="Amann R."/>
            <person name="Jetten M.S.M."/>
            <person name="Mascher T."/>
            <person name="Medema M.H."/>
            <person name="Devos D.P."/>
            <person name="Kaster A.-K."/>
            <person name="Ovreas L."/>
            <person name="Rohde M."/>
            <person name="Galperin M.Y."/>
            <person name="Jogler C."/>
        </authorList>
    </citation>
    <scope>NUCLEOTIDE SEQUENCE [LARGE SCALE GENOMIC DNA]</scope>
    <source>
        <strain evidence="2 3">Pan181</strain>
    </source>
</reference>
<accession>A0A518AWP1</accession>
<dbReference type="EC" id="2.4.1.54" evidence="2"/>
<protein>
    <submittedName>
        <fullName evidence="2">Undecaprenyl-phosphate mannosyltransferase</fullName>
        <ecNumber evidence="2">2.4.1.54</ecNumber>
    </submittedName>
</protein>
<evidence type="ECO:0000259" key="1">
    <source>
        <dbReference type="Pfam" id="PF00535"/>
    </source>
</evidence>
<dbReference type="SUPFAM" id="SSF53448">
    <property type="entry name" value="Nucleotide-diphospho-sugar transferases"/>
    <property type="match status" value="1"/>
</dbReference>
<dbReference type="PANTHER" id="PTHR48090:SF7">
    <property type="entry name" value="RFBJ PROTEIN"/>
    <property type="match status" value="1"/>
</dbReference>
<proteinExistence type="predicted"/>
<dbReference type="RefSeq" id="WP_145251816.1">
    <property type="nucleotide sequence ID" value="NZ_CP036278.1"/>
</dbReference>
<dbReference type="CDD" id="cd04179">
    <property type="entry name" value="DPM_DPG-synthase_like"/>
    <property type="match status" value="1"/>
</dbReference>
<dbReference type="Proteomes" id="UP000315750">
    <property type="component" value="Chromosome"/>
</dbReference>
<dbReference type="AlphaFoldDB" id="A0A518AWP1"/>
<dbReference type="GO" id="GO:0047267">
    <property type="term" value="F:undecaprenyl-phosphate mannosyltransferase activity"/>
    <property type="evidence" value="ECO:0007669"/>
    <property type="project" value="UniProtKB-EC"/>
</dbReference>
<dbReference type="InterPro" id="IPR050256">
    <property type="entry name" value="Glycosyltransferase_2"/>
</dbReference>
<dbReference type="Pfam" id="PF00535">
    <property type="entry name" value="Glycos_transf_2"/>
    <property type="match status" value="1"/>
</dbReference>
<gene>
    <name evidence="2" type="ORF">Pan181_53670</name>
</gene>
<dbReference type="OrthoDB" id="9810303at2"/>